<keyword evidence="6" id="KW-0645">Protease</keyword>
<dbReference type="AlphaFoldDB" id="A0A1F6A6C9"/>
<dbReference type="InterPro" id="IPR019758">
    <property type="entry name" value="Pept_S26A_signal_pept_1_CS"/>
</dbReference>
<dbReference type="EC" id="3.4.21.89" evidence="3 6"/>
<name>A0A1F6A6C9_9BACT</name>
<protein>
    <recommendedName>
        <fullName evidence="3 6">Signal peptidase I</fullName>
        <ecNumber evidence="3 6">3.4.21.89</ecNumber>
    </recommendedName>
</protein>
<evidence type="ECO:0000313" key="9">
    <source>
        <dbReference type="Proteomes" id="UP000177092"/>
    </source>
</evidence>
<comment type="catalytic activity">
    <reaction evidence="1 6">
        <text>Cleavage of hydrophobic, N-terminal signal or leader sequences from secreted and periplasmic proteins.</text>
        <dbReference type="EC" id="3.4.21.89"/>
    </reaction>
</comment>
<proteinExistence type="inferred from homology"/>
<dbReference type="PROSITE" id="PS00761">
    <property type="entry name" value="SPASE_I_3"/>
    <property type="match status" value="1"/>
</dbReference>
<dbReference type="CDD" id="cd06530">
    <property type="entry name" value="S26_SPase_I"/>
    <property type="match status" value="1"/>
</dbReference>
<dbReference type="InterPro" id="IPR019533">
    <property type="entry name" value="Peptidase_S26"/>
</dbReference>
<keyword evidence="6" id="KW-0472">Membrane</keyword>
<feature type="transmembrane region" description="Helical" evidence="6">
    <location>
        <begin position="12"/>
        <end position="30"/>
    </location>
</feature>
<dbReference type="Gene3D" id="2.10.109.10">
    <property type="entry name" value="Umud Fragment, subunit A"/>
    <property type="match status" value="1"/>
</dbReference>
<dbReference type="InterPro" id="IPR000223">
    <property type="entry name" value="Pept_S26A_signal_pept_1"/>
</dbReference>
<dbReference type="PANTHER" id="PTHR43390">
    <property type="entry name" value="SIGNAL PEPTIDASE I"/>
    <property type="match status" value="1"/>
</dbReference>
<dbReference type="Proteomes" id="UP000177092">
    <property type="component" value="Unassembled WGS sequence"/>
</dbReference>
<dbReference type="SUPFAM" id="SSF51306">
    <property type="entry name" value="LexA/Signal peptidase"/>
    <property type="match status" value="1"/>
</dbReference>
<dbReference type="PANTHER" id="PTHR43390:SF1">
    <property type="entry name" value="CHLOROPLAST PROCESSING PEPTIDASE"/>
    <property type="match status" value="1"/>
</dbReference>
<dbReference type="STRING" id="1798384.A3D03_03090"/>
<comment type="similarity">
    <text evidence="2 6">Belongs to the peptidase S26 family.</text>
</comment>
<dbReference type="InterPro" id="IPR035940">
    <property type="entry name" value="CAP_sf"/>
</dbReference>
<comment type="subcellular location">
    <subcellularLocation>
        <location evidence="6">Membrane</location>
        <topology evidence="6">Single-pass type II membrane protein</topology>
    </subcellularLocation>
</comment>
<dbReference type="Pfam" id="PF10502">
    <property type="entry name" value="Peptidase_S26"/>
    <property type="match status" value="1"/>
</dbReference>
<keyword evidence="6" id="KW-1133">Transmembrane helix</keyword>
<evidence type="ECO:0000256" key="6">
    <source>
        <dbReference type="RuleBase" id="RU362042"/>
    </source>
</evidence>
<feature type="active site" evidence="5">
    <location>
        <position position="51"/>
    </location>
</feature>
<evidence type="ECO:0000256" key="4">
    <source>
        <dbReference type="ARBA" id="ARBA00022801"/>
    </source>
</evidence>
<sequence length="459" mass="51866">MAKVSFWKKFIAPVFTLLIVIIVIASYPLYRQLLLQTGLIKQGIQIAGTGSMFPTFPKGTSADEVINAKEIVAWPKMKVFPSGFNLFGINFFSYGLQRGDIVEIENIKTEEITKVKYNEVAGFVKRVIGLSGDKIELRDGYVYLNSNILDEPYTAKPRSTYGGDFLPDCKVLTVPPQKIFVMGDNRKASLDSRFDLGLIDEKDIHLVIPIDQQEEYKTTLRDTKFDRTLAHKPTLDGYDFVSLLNAKRKEKNIKPLTYSPLLTLSSGRRGRVMIDTDDFSFEATKSGITMKIAVKEAGYQNKLLAEISTRGYFESSELLENFLEFPDTKKLLFSSEYQDIGINGVIGEIQGCPLQVVAVHFGGYVPPNYPKDVVDGWQKLLDNLNEASSFYEKFKNSDGIDQKKISELLNAIDLRRSHVQKVVVRMKANQWLTDGEQKYVDEDKANSDKIQTLIESLSH</sequence>
<dbReference type="GO" id="GO:0004252">
    <property type="term" value="F:serine-type endopeptidase activity"/>
    <property type="evidence" value="ECO:0007669"/>
    <property type="project" value="InterPro"/>
</dbReference>
<feature type="domain" description="Peptidase S26" evidence="7">
    <location>
        <begin position="44"/>
        <end position="205"/>
    </location>
</feature>
<accession>A0A1F6A6C9</accession>
<comment type="caution">
    <text evidence="8">The sequence shown here is derived from an EMBL/GenBank/DDBJ whole genome shotgun (WGS) entry which is preliminary data.</text>
</comment>
<reference evidence="8 9" key="1">
    <citation type="journal article" date="2016" name="Nat. Commun.">
        <title>Thousands of microbial genomes shed light on interconnected biogeochemical processes in an aquifer system.</title>
        <authorList>
            <person name="Anantharaman K."/>
            <person name="Brown C.T."/>
            <person name="Hug L.A."/>
            <person name="Sharon I."/>
            <person name="Castelle C.J."/>
            <person name="Probst A.J."/>
            <person name="Thomas B.C."/>
            <person name="Singh A."/>
            <person name="Wilkins M.J."/>
            <person name="Karaoz U."/>
            <person name="Brodie E.L."/>
            <person name="Williams K.H."/>
            <person name="Hubbard S.S."/>
            <person name="Banfield J.F."/>
        </authorList>
    </citation>
    <scope>NUCLEOTIDE SEQUENCE [LARGE SCALE GENOMIC DNA]</scope>
</reference>
<organism evidence="8 9">
    <name type="scientific">Candidatus Gottesmanbacteria bacterium RIFCSPHIGHO2_02_FULL_40_13</name>
    <dbReference type="NCBI Taxonomy" id="1798384"/>
    <lineage>
        <taxon>Bacteria</taxon>
        <taxon>Candidatus Gottesmaniibacteriota</taxon>
    </lineage>
</organism>
<evidence type="ECO:0000256" key="3">
    <source>
        <dbReference type="ARBA" id="ARBA00013208"/>
    </source>
</evidence>
<evidence type="ECO:0000256" key="2">
    <source>
        <dbReference type="ARBA" id="ARBA00009370"/>
    </source>
</evidence>
<dbReference type="Gene3D" id="3.40.33.10">
    <property type="entry name" value="CAP"/>
    <property type="match status" value="1"/>
</dbReference>
<dbReference type="GO" id="GO:0006465">
    <property type="term" value="P:signal peptide processing"/>
    <property type="evidence" value="ECO:0007669"/>
    <property type="project" value="InterPro"/>
</dbReference>
<dbReference type="PRINTS" id="PR00727">
    <property type="entry name" value="LEADERPTASE"/>
</dbReference>
<keyword evidence="6" id="KW-0812">Transmembrane</keyword>
<evidence type="ECO:0000259" key="7">
    <source>
        <dbReference type="Pfam" id="PF10502"/>
    </source>
</evidence>
<dbReference type="GO" id="GO:0009003">
    <property type="term" value="F:signal peptidase activity"/>
    <property type="evidence" value="ECO:0007669"/>
    <property type="project" value="UniProtKB-EC"/>
</dbReference>
<dbReference type="EMBL" id="MFJN01000051">
    <property type="protein sequence ID" value="OGG20270.1"/>
    <property type="molecule type" value="Genomic_DNA"/>
</dbReference>
<dbReference type="InterPro" id="IPR036286">
    <property type="entry name" value="LexA/Signal_pep-like_sf"/>
</dbReference>
<dbReference type="GO" id="GO:0016020">
    <property type="term" value="C:membrane"/>
    <property type="evidence" value="ECO:0007669"/>
    <property type="project" value="UniProtKB-SubCell"/>
</dbReference>
<dbReference type="NCBIfam" id="TIGR02227">
    <property type="entry name" value="sigpep_I_bact"/>
    <property type="match status" value="1"/>
</dbReference>
<feature type="active site" evidence="5">
    <location>
        <position position="125"/>
    </location>
</feature>
<evidence type="ECO:0000313" key="8">
    <source>
        <dbReference type="EMBL" id="OGG20270.1"/>
    </source>
</evidence>
<evidence type="ECO:0000256" key="5">
    <source>
        <dbReference type="PIRSR" id="PIRSR600223-1"/>
    </source>
</evidence>
<evidence type="ECO:0000256" key="1">
    <source>
        <dbReference type="ARBA" id="ARBA00000677"/>
    </source>
</evidence>
<gene>
    <name evidence="8" type="ORF">A3D03_03090</name>
</gene>
<keyword evidence="4 6" id="KW-0378">Hydrolase</keyword>